<reference evidence="1 2" key="1">
    <citation type="submission" date="2018-04" db="EMBL/GenBank/DDBJ databases">
        <title>Active sludge and wastewater microbial communities from Klosterneuburg, Austria.</title>
        <authorList>
            <person name="Wagner M."/>
        </authorList>
    </citation>
    <scope>NUCLEOTIDE SEQUENCE [LARGE SCALE GENOMIC DNA]</scope>
    <source>
        <strain evidence="1 2">Nl12</strain>
    </source>
</reference>
<protein>
    <submittedName>
        <fullName evidence="1">Uncharacterized protein</fullName>
    </submittedName>
</protein>
<sequence length="62" mass="6413">MVPGRSAKAAINRAGADILPGPLFHCGIAAGRLYAPVWLETLNFAPSLLYCSSLSPLGRGSS</sequence>
<dbReference type="AlphaFoldDB" id="A0A2T5ID11"/>
<name>A0A2T5ID11_9PROT</name>
<accession>A0A2T5ID11</accession>
<evidence type="ECO:0000313" key="2">
    <source>
        <dbReference type="Proteomes" id="UP000244152"/>
    </source>
</evidence>
<gene>
    <name evidence="1" type="ORF">C8R21_10888</name>
</gene>
<dbReference type="EMBL" id="QAOK01000008">
    <property type="protein sequence ID" value="PTQ81710.1"/>
    <property type="molecule type" value="Genomic_DNA"/>
</dbReference>
<comment type="caution">
    <text evidence="1">The sequence shown here is derived from an EMBL/GenBank/DDBJ whole genome shotgun (WGS) entry which is preliminary data.</text>
</comment>
<organism evidence="1 2">
    <name type="scientific">Nitrosospira multiformis</name>
    <dbReference type="NCBI Taxonomy" id="1231"/>
    <lineage>
        <taxon>Bacteria</taxon>
        <taxon>Pseudomonadati</taxon>
        <taxon>Pseudomonadota</taxon>
        <taxon>Betaproteobacteria</taxon>
        <taxon>Nitrosomonadales</taxon>
        <taxon>Nitrosomonadaceae</taxon>
        <taxon>Nitrosospira</taxon>
    </lineage>
</organism>
<proteinExistence type="predicted"/>
<dbReference type="Proteomes" id="UP000244152">
    <property type="component" value="Unassembled WGS sequence"/>
</dbReference>
<evidence type="ECO:0000313" key="1">
    <source>
        <dbReference type="EMBL" id="PTQ81710.1"/>
    </source>
</evidence>